<keyword evidence="1" id="KW-0175">Coiled coil</keyword>
<dbReference type="HOGENOM" id="CLU_937012_0_0_1"/>
<evidence type="ECO:0000256" key="1">
    <source>
        <dbReference type="SAM" id="Coils"/>
    </source>
</evidence>
<feature type="coiled-coil region" evidence="1">
    <location>
        <begin position="111"/>
        <end position="216"/>
    </location>
</feature>
<protein>
    <submittedName>
        <fullName evidence="2">Uncharacterized protein</fullName>
    </submittedName>
</protein>
<sequence>MHLTLGETSSRDQGTNLVALQEAEIRRLEHERDVLRSDLTQRQDLREVVDELRELVHRGNHNERVEELQKRLSALEHINRHLRTEVHEERQHSREVKVHFSAESERLGTRIEEADGDNEFLNTVLDQMEERIKLVERQQKWTEEQLASCSAYVKELLAEISLLRDVQQNLQKDVLTAFARGSRLNKEARDRTRAELVEAKARETSLLNENADLKRELLTQRSVLESGKQTNIGGNNESTEDVRGTLVTQSSLYHPRPNAAMDEEDPRLYMTPGGVLEDMFRGLSSKAPDPVAINQVL</sequence>
<keyword evidence="3" id="KW-1185">Reference proteome</keyword>
<feature type="coiled-coil region" evidence="1">
    <location>
        <begin position="18"/>
        <end position="85"/>
    </location>
</feature>
<dbReference type="InParanoid" id="S8DPZ2"/>
<dbReference type="STRING" id="743788.S8DPZ2"/>
<evidence type="ECO:0000313" key="2">
    <source>
        <dbReference type="EMBL" id="EPS93253.1"/>
    </source>
</evidence>
<gene>
    <name evidence="2" type="ORF">FOMPIDRAFT_1056145</name>
</gene>
<accession>S8DPZ2</accession>
<evidence type="ECO:0000313" key="3">
    <source>
        <dbReference type="Proteomes" id="UP000015241"/>
    </source>
</evidence>
<dbReference type="Proteomes" id="UP000015241">
    <property type="component" value="Unassembled WGS sequence"/>
</dbReference>
<dbReference type="EMBL" id="KE504288">
    <property type="protein sequence ID" value="EPS93253.1"/>
    <property type="molecule type" value="Genomic_DNA"/>
</dbReference>
<organism evidence="2 3">
    <name type="scientific">Fomitopsis schrenkii</name>
    <name type="common">Brown rot fungus</name>
    <dbReference type="NCBI Taxonomy" id="2126942"/>
    <lineage>
        <taxon>Eukaryota</taxon>
        <taxon>Fungi</taxon>
        <taxon>Dikarya</taxon>
        <taxon>Basidiomycota</taxon>
        <taxon>Agaricomycotina</taxon>
        <taxon>Agaricomycetes</taxon>
        <taxon>Polyporales</taxon>
        <taxon>Fomitopsis</taxon>
    </lineage>
</organism>
<proteinExistence type="predicted"/>
<dbReference type="AlphaFoldDB" id="S8DPZ2"/>
<name>S8DPZ2_FOMSC</name>
<reference evidence="2 3" key="1">
    <citation type="journal article" date="2012" name="Science">
        <title>The Paleozoic origin of enzymatic lignin decomposition reconstructed from 31 fungal genomes.</title>
        <authorList>
            <person name="Floudas D."/>
            <person name="Binder M."/>
            <person name="Riley R."/>
            <person name="Barry K."/>
            <person name="Blanchette R.A."/>
            <person name="Henrissat B."/>
            <person name="Martinez A.T."/>
            <person name="Otillar R."/>
            <person name="Spatafora J.W."/>
            <person name="Yadav J.S."/>
            <person name="Aerts A."/>
            <person name="Benoit I."/>
            <person name="Boyd A."/>
            <person name="Carlson A."/>
            <person name="Copeland A."/>
            <person name="Coutinho P.M."/>
            <person name="de Vries R.P."/>
            <person name="Ferreira P."/>
            <person name="Findley K."/>
            <person name="Foster B."/>
            <person name="Gaskell J."/>
            <person name="Glotzer D."/>
            <person name="Gorecki P."/>
            <person name="Heitman J."/>
            <person name="Hesse C."/>
            <person name="Hori C."/>
            <person name="Igarashi K."/>
            <person name="Jurgens J.A."/>
            <person name="Kallen N."/>
            <person name="Kersten P."/>
            <person name="Kohler A."/>
            <person name="Kuees U."/>
            <person name="Kumar T.K.A."/>
            <person name="Kuo A."/>
            <person name="LaButti K."/>
            <person name="Larrondo L.F."/>
            <person name="Lindquist E."/>
            <person name="Ling A."/>
            <person name="Lombard V."/>
            <person name="Lucas S."/>
            <person name="Lundell T."/>
            <person name="Martin R."/>
            <person name="McLaughlin D.J."/>
            <person name="Morgenstern I."/>
            <person name="Morin E."/>
            <person name="Murat C."/>
            <person name="Nagy L.G."/>
            <person name="Nolan M."/>
            <person name="Ohm R.A."/>
            <person name="Patyshakuliyeva A."/>
            <person name="Rokas A."/>
            <person name="Ruiz-Duenas F.J."/>
            <person name="Sabat G."/>
            <person name="Salamov A."/>
            <person name="Samejima M."/>
            <person name="Schmutz J."/>
            <person name="Slot J.C."/>
            <person name="St John F."/>
            <person name="Stenlid J."/>
            <person name="Sun H."/>
            <person name="Sun S."/>
            <person name="Syed K."/>
            <person name="Tsang A."/>
            <person name="Wiebenga A."/>
            <person name="Young D."/>
            <person name="Pisabarro A."/>
            <person name="Eastwood D.C."/>
            <person name="Martin F."/>
            <person name="Cullen D."/>
            <person name="Grigoriev I.V."/>
            <person name="Hibbett D.S."/>
        </authorList>
    </citation>
    <scope>NUCLEOTIDE SEQUENCE</scope>
    <source>
        <strain evidence="3">FP-58527</strain>
    </source>
</reference>